<dbReference type="InterPro" id="IPR023365">
    <property type="entry name" value="Sortase_dom-sf"/>
</dbReference>
<dbReference type="InterPro" id="IPR005754">
    <property type="entry name" value="Sortase"/>
</dbReference>
<comment type="caution">
    <text evidence="4">The sequence shown here is derived from an EMBL/GenBank/DDBJ whole genome shotgun (WGS) entry which is preliminary data.</text>
</comment>
<feature type="transmembrane region" description="Helical" evidence="3">
    <location>
        <begin position="291"/>
        <end position="312"/>
    </location>
</feature>
<evidence type="ECO:0000313" key="4">
    <source>
        <dbReference type="EMBL" id="MFB9819664.1"/>
    </source>
</evidence>
<dbReference type="Pfam" id="PF04203">
    <property type="entry name" value="Sortase"/>
    <property type="match status" value="1"/>
</dbReference>
<dbReference type="NCBIfam" id="TIGR01076">
    <property type="entry name" value="sortase_fam"/>
    <property type="match status" value="1"/>
</dbReference>
<keyword evidence="3" id="KW-0812">Transmembrane</keyword>
<dbReference type="NCBIfam" id="NF033745">
    <property type="entry name" value="class_C_sortase"/>
    <property type="match status" value="1"/>
</dbReference>
<evidence type="ECO:0000256" key="1">
    <source>
        <dbReference type="ARBA" id="ARBA00022801"/>
    </source>
</evidence>
<organism evidence="4 5">
    <name type="scientific">Arthrobacter ramosus</name>
    <dbReference type="NCBI Taxonomy" id="1672"/>
    <lineage>
        <taxon>Bacteria</taxon>
        <taxon>Bacillati</taxon>
        <taxon>Actinomycetota</taxon>
        <taxon>Actinomycetes</taxon>
        <taxon>Micrococcales</taxon>
        <taxon>Micrococcaceae</taxon>
        <taxon>Arthrobacter</taxon>
    </lineage>
</organism>
<keyword evidence="3" id="KW-0472">Membrane</keyword>
<proteinExistence type="predicted"/>
<accession>A0ABV5XZC6</accession>
<dbReference type="CDD" id="cd05827">
    <property type="entry name" value="Sortase_C"/>
    <property type="match status" value="1"/>
</dbReference>
<feature type="region of interest" description="Disordered" evidence="2">
    <location>
        <begin position="1"/>
        <end position="34"/>
    </location>
</feature>
<dbReference type="Proteomes" id="UP001589702">
    <property type="component" value="Unassembled WGS sequence"/>
</dbReference>
<dbReference type="Gene3D" id="2.40.260.10">
    <property type="entry name" value="Sortase"/>
    <property type="match status" value="1"/>
</dbReference>
<keyword evidence="5" id="KW-1185">Reference proteome</keyword>
<dbReference type="SUPFAM" id="SSF63817">
    <property type="entry name" value="Sortase"/>
    <property type="match status" value="1"/>
</dbReference>
<keyword evidence="3" id="KW-1133">Transmembrane helix</keyword>
<evidence type="ECO:0000256" key="2">
    <source>
        <dbReference type="SAM" id="MobiDB-lite"/>
    </source>
</evidence>
<dbReference type="EMBL" id="JBHMBC010000013">
    <property type="protein sequence ID" value="MFB9819664.1"/>
    <property type="molecule type" value="Genomic_DNA"/>
</dbReference>
<dbReference type="RefSeq" id="WP_344788992.1">
    <property type="nucleotide sequence ID" value="NZ_BAAAWN010000001.1"/>
</dbReference>
<reference evidence="4 5" key="1">
    <citation type="submission" date="2024-09" db="EMBL/GenBank/DDBJ databases">
        <authorList>
            <person name="Sun Q."/>
            <person name="Mori K."/>
        </authorList>
    </citation>
    <scope>NUCLEOTIDE SEQUENCE [LARGE SCALE GENOMIC DNA]</scope>
    <source>
        <strain evidence="4 5">JCM 1334</strain>
    </source>
</reference>
<gene>
    <name evidence="4" type="ORF">ACFFP1_09140</name>
</gene>
<dbReference type="InterPro" id="IPR042002">
    <property type="entry name" value="Sortase_C"/>
</dbReference>
<evidence type="ECO:0000256" key="3">
    <source>
        <dbReference type="SAM" id="Phobius"/>
    </source>
</evidence>
<evidence type="ECO:0000313" key="5">
    <source>
        <dbReference type="Proteomes" id="UP001589702"/>
    </source>
</evidence>
<name>A0ABV5XZC6_ARTRM</name>
<keyword evidence="1" id="KW-0378">Hydrolase</keyword>
<sequence length="318" mass="35023">MTQILKEFMEGSEPGPEGPPRRHRARRPAAGSKRIRSGLADRRLVTMMVIAAFGLGLVLYPQAADWFSSISHSSQLSGYAQEVEQLEPSARTKVLDRTREYNSRIPAGQLRDPYSAQAPMPALEGQLRDYKSQLNVANDDVIGRFRYPSLNIDLPIFHGTSDDVLAKGVGHLYGSSLPVGGPGTHSVLTSHSGIPNAELFNPLHSAKTGDIFSTEVMDHTFLYKVDRIEVVKPDDISSLKITAGDSITLVTCTPIGVNSHRLLVHASRIADIPKGAPEQKTLAGRQANIGFPYWIVYFVCGLLAFYLAFLAWNRRRSR</sequence>
<protein>
    <submittedName>
        <fullName evidence="4">Class C sortase</fullName>
    </submittedName>
</protein>
<feature type="transmembrane region" description="Helical" evidence="3">
    <location>
        <begin position="44"/>
        <end position="63"/>
    </location>
</feature>